<dbReference type="Proteomes" id="UP000800092">
    <property type="component" value="Unassembled WGS sequence"/>
</dbReference>
<organism evidence="1 2">
    <name type="scientific">Viridothelium virens</name>
    <name type="common">Speckled blister lichen</name>
    <name type="synonym">Trypethelium virens</name>
    <dbReference type="NCBI Taxonomy" id="1048519"/>
    <lineage>
        <taxon>Eukaryota</taxon>
        <taxon>Fungi</taxon>
        <taxon>Dikarya</taxon>
        <taxon>Ascomycota</taxon>
        <taxon>Pezizomycotina</taxon>
        <taxon>Dothideomycetes</taxon>
        <taxon>Dothideomycetes incertae sedis</taxon>
        <taxon>Trypetheliales</taxon>
        <taxon>Trypetheliaceae</taxon>
        <taxon>Viridothelium</taxon>
    </lineage>
</organism>
<dbReference type="AlphaFoldDB" id="A0A6A6HD32"/>
<evidence type="ECO:0000313" key="2">
    <source>
        <dbReference type="Proteomes" id="UP000800092"/>
    </source>
</evidence>
<accession>A0A6A6HD32</accession>
<keyword evidence="2" id="KW-1185">Reference proteome</keyword>
<gene>
    <name evidence="1" type="ORF">EV356DRAFT_498858</name>
</gene>
<protein>
    <submittedName>
        <fullName evidence="1">Uncharacterized protein</fullName>
    </submittedName>
</protein>
<reference evidence="1" key="1">
    <citation type="journal article" date="2020" name="Stud. Mycol.">
        <title>101 Dothideomycetes genomes: a test case for predicting lifestyles and emergence of pathogens.</title>
        <authorList>
            <person name="Haridas S."/>
            <person name="Albert R."/>
            <person name="Binder M."/>
            <person name="Bloem J."/>
            <person name="Labutti K."/>
            <person name="Salamov A."/>
            <person name="Andreopoulos B."/>
            <person name="Baker S."/>
            <person name="Barry K."/>
            <person name="Bills G."/>
            <person name="Bluhm B."/>
            <person name="Cannon C."/>
            <person name="Castanera R."/>
            <person name="Culley D."/>
            <person name="Daum C."/>
            <person name="Ezra D."/>
            <person name="Gonzalez J."/>
            <person name="Henrissat B."/>
            <person name="Kuo A."/>
            <person name="Liang C."/>
            <person name="Lipzen A."/>
            <person name="Lutzoni F."/>
            <person name="Magnuson J."/>
            <person name="Mondo S."/>
            <person name="Nolan M."/>
            <person name="Ohm R."/>
            <person name="Pangilinan J."/>
            <person name="Park H.-J."/>
            <person name="Ramirez L."/>
            <person name="Alfaro M."/>
            <person name="Sun H."/>
            <person name="Tritt A."/>
            <person name="Yoshinaga Y."/>
            <person name="Zwiers L.-H."/>
            <person name="Turgeon B."/>
            <person name="Goodwin S."/>
            <person name="Spatafora J."/>
            <person name="Crous P."/>
            <person name="Grigoriev I."/>
        </authorList>
    </citation>
    <scope>NUCLEOTIDE SEQUENCE</scope>
    <source>
        <strain evidence="1">Tuck. ex Michener</strain>
    </source>
</reference>
<dbReference type="EMBL" id="ML991787">
    <property type="protein sequence ID" value="KAF2236036.1"/>
    <property type="molecule type" value="Genomic_DNA"/>
</dbReference>
<proteinExistence type="predicted"/>
<sequence>MLKILQMSSSAYWTEPSQTIPGHSLDPHKLMNQLEKRYGPSAEGQDNFRVELRRNSYNIYPSQTAKEHKLSQEEIRACEVRRI</sequence>
<evidence type="ECO:0000313" key="1">
    <source>
        <dbReference type="EMBL" id="KAF2236036.1"/>
    </source>
</evidence>
<name>A0A6A6HD32_VIRVR</name>